<dbReference type="GO" id="GO:0045292">
    <property type="term" value="P:mRNA cis splicing, via spliceosome"/>
    <property type="evidence" value="ECO:0007669"/>
    <property type="project" value="InterPro"/>
</dbReference>
<dbReference type="FunFam" id="1.10.10.440:FF:000013">
    <property type="entry name" value="pre-mRNA-processing protein 40A isoform X1"/>
    <property type="match status" value="1"/>
</dbReference>
<dbReference type="InterPro" id="IPR002713">
    <property type="entry name" value="FF_domain"/>
</dbReference>
<dbReference type="Pfam" id="PF00397">
    <property type="entry name" value="WW"/>
    <property type="match status" value="1"/>
</dbReference>
<feature type="compositionally biased region" description="Basic and acidic residues" evidence="7">
    <location>
        <begin position="34"/>
        <end position="43"/>
    </location>
</feature>
<evidence type="ECO:0000256" key="5">
    <source>
        <dbReference type="ARBA" id="ARBA00023242"/>
    </source>
</evidence>
<organism evidence="9 10">
    <name type="scientific">Syncephalis pseudoplumigaleata</name>
    <dbReference type="NCBI Taxonomy" id="1712513"/>
    <lineage>
        <taxon>Eukaryota</taxon>
        <taxon>Fungi</taxon>
        <taxon>Fungi incertae sedis</taxon>
        <taxon>Zoopagomycota</taxon>
        <taxon>Zoopagomycotina</taxon>
        <taxon>Zoopagomycetes</taxon>
        <taxon>Zoopagales</taxon>
        <taxon>Piptocephalidaceae</taxon>
        <taxon>Syncephalis</taxon>
    </lineage>
</organism>
<accession>A0A4P9YTA5</accession>
<dbReference type="InterPro" id="IPR036020">
    <property type="entry name" value="WW_dom_sf"/>
</dbReference>
<dbReference type="PANTHER" id="PTHR11864">
    <property type="entry name" value="PRE-MRNA-PROCESSING PROTEIN PRP40"/>
    <property type="match status" value="1"/>
</dbReference>
<evidence type="ECO:0000259" key="8">
    <source>
        <dbReference type="PROSITE" id="PS50020"/>
    </source>
</evidence>
<dbReference type="PROSITE" id="PS01159">
    <property type="entry name" value="WW_DOMAIN_1"/>
    <property type="match status" value="1"/>
</dbReference>
<evidence type="ECO:0000313" key="9">
    <source>
        <dbReference type="EMBL" id="RKP22652.1"/>
    </source>
</evidence>
<keyword evidence="10" id="KW-1185">Reference proteome</keyword>
<dbReference type="AlphaFoldDB" id="A0A4P9YTA5"/>
<dbReference type="Gene3D" id="1.10.10.440">
    <property type="entry name" value="FF domain"/>
    <property type="match status" value="1"/>
</dbReference>
<evidence type="ECO:0000256" key="4">
    <source>
        <dbReference type="ARBA" id="ARBA00023187"/>
    </source>
</evidence>
<dbReference type="Proteomes" id="UP000278143">
    <property type="component" value="Unassembled WGS sequence"/>
</dbReference>
<dbReference type="GO" id="GO:0071004">
    <property type="term" value="C:U2-type prespliceosome"/>
    <property type="evidence" value="ECO:0007669"/>
    <property type="project" value="TreeGrafter"/>
</dbReference>
<dbReference type="SUPFAM" id="SSF51045">
    <property type="entry name" value="WW domain"/>
    <property type="match status" value="1"/>
</dbReference>
<dbReference type="Pfam" id="PF01846">
    <property type="entry name" value="FF"/>
    <property type="match status" value="1"/>
</dbReference>
<dbReference type="InterPro" id="IPR039726">
    <property type="entry name" value="Prp40-like"/>
</dbReference>
<keyword evidence="4" id="KW-0508">mRNA splicing</keyword>
<evidence type="ECO:0000256" key="3">
    <source>
        <dbReference type="ARBA" id="ARBA00022737"/>
    </source>
</evidence>
<evidence type="ECO:0000256" key="6">
    <source>
        <dbReference type="SAM" id="Coils"/>
    </source>
</evidence>
<reference evidence="10" key="1">
    <citation type="journal article" date="2018" name="Nat. Microbiol.">
        <title>Leveraging single-cell genomics to expand the fungal tree of life.</title>
        <authorList>
            <person name="Ahrendt S.R."/>
            <person name="Quandt C.A."/>
            <person name="Ciobanu D."/>
            <person name="Clum A."/>
            <person name="Salamov A."/>
            <person name="Andreopoulos B."/>
            <person name="Cheng J.F."/>
            <person name="Woyke T."/>
            <person name="Pelin A."/>
            <person name="Henrissat B."/>
            <person name="Reynolds N.K."/>
            <person name="Benny G.L."/>
            <person name="Smith M.E."/>
            <person name="James T.Y."/>
            <person name="Grigoriev I.V."/>
        </authorList>
    </citation>
    <scope>NUCLEOTIDE SEQUENCE [LARGE SCALE GENOMIC DNA]</scope>
    <source>
        <strain evidence="10">Benny S71-1</strain>
    </source>
</reference>
<dbReference type="SMART" id="SM00456">
    <property type="entry name" value="WW"/>
    <property type="match status" value="1"/>
</dbReference>
<dbReference type="OrthoDB" id="187617at2759"/>
<feature type="domain" description="WW" evidence="8">
    <location>
        <begin position="4"/>
        <end position="37"/>
    </location>
</feature>
<gene>
    <name evidence="9" type="ORF">SYNPS1DRAFT_25527</name>
</gene>
<feature type="coiled-coil region" evidence="6">
    <location>
        <begin position="108"/>
        <end position="135"/>
    </location>
</feature>
<protein>
    <recommendedName>
        <fullName evidence="8">WW domain-containing protein</fullName>
    </recommendedName>
</protein>
<evidence type="ECO:0000313" key="10">
    <source>
        <dbReference type="Proteomes" id="UP000278143"/>
    </source>
</evidence>
<dbReference type="PANTHER" id="PTHR11864:SF0">
    <property type="entry name" value="PRP40 PRE-MRNA PROCESSING FACTOR 40 HOMOLOG A (YEAST)"/>
    <property type="match status" value="1"/>
</dbReference>
<dbReference type="SUPFAM" id="SSF81698">
    <property type="entry name" value="FF domain"/>
    <property type="match status" value="1"/>
</dbReference>
<feature type="region of interest" description="Disordered" evidence="7">
    <location>
        <begin position="34"/>
        <end position="63"/>
    </location>
</feature>
<keyword evidence="5" id="KW-0539">Nucleus</keyword>
<evidence type="ECO:0000256" key="7">
    <source>
        <dbReference type="SAM" id="MobiDB-lite"/>
    </source>
</evidence>
<dbReference type="GO" id="GO:0003723">
    <property type="term" value="F:RNA binding"/>
    <property type="evidence" value="ECO:0007669"/>
    <property type="project" value="TreeGrafter"/>
</dbReference>
<dbReference type="InterPro" id="IPR036517">
    <property type="entry name" value="FF_domain_sf"/>
</dbReference>
<dbReference type="Gene3D" id="2.20.70.10">
    <property type="match status" value="1"/>
</dbReference>
<dbReference type="GO" id="GO:0005685">
    <property type="term" value="C:U1 snRNP"/>
    <property type="evidence" value="ECO:0007669"/>
    <property type="project" value="TreeGrafter"/>
</dbReference>
<proteinExistence type="predicted"/>
<comment type="subcellular location">
    <subcellularLocation>
        <location evidence="1">Nucleus</location>
    </subcellularLocation>
</comment>
<dbReference type="CDD" id="cd00201">
    <property type="entry name" value="WW"/>
    <property type="match status" value="1"/>
</dbReference>
<dbReference type="InterPro" id="IPR001202">
    <property type="entry name" value="WW_dom"/>
</dbReference>
<keyword evidence="6" id="KW-0175">Coiled coil</keyword>
<dbReference type="EMBL" id="KZ991842">
    <property type="protein sequence ID" value="RKP22652.1"/>
    <property type="molecule type" value="Genomic_DNA"/>
</dbReference>
<name>A0A4P9YTA5_9FUNG</name>
<keyword evidence="3" id="KW-0677">Repeat</keyword>
<keyword evidence="2" id="KW-0507">mRNA processing</keyword>
<evidence type="ECO:0000256" key="2">
    <source>
        <dbReference type="ARBA" id="ARBA00022664"/>
    </source>
</evidence>
<dbReference type="PROSITE" id="PS50020">
    <property type="entry name" value="WW_DOMAIN_2"/>
    <property type="match status" value="1"/>
</dbReference>
<evidence type="ECO:0000256" key="1">
    <source>
        <dbReference type="ARBA" id="ARBA00004123"/>
    </source>
</evidence>
<sequence>MQRTPASSAWAEYTAAGGKKYYYNKETKETTWTKPSELEKLAQQDEPIATPRDVSDLPPPKTPEEAFERVLHRIGVNVNWTWEQTMTAAVNYPEYRAIATLKERKNCFHNYINQLHREEQEKREARRKLHRLMMDKYLAGIKGFNAFSTWR</sequence>